<dbReference type="InterPro" id="IPR027417">
    <property type="entry name" value="P-loop_NTPase"/>
</dbReference>
<evidence type="ECO:0000259" key="1">
    <source>
        <dbReference type="Pfam" id="PF12705"/>
    </source>
</evidence>
<dbReference type="AlphaFoldDB" id="A0A378ID45"/>
<organism evidence="3 5">
    <name type="scientific">Legionella birminghamensis</name>
    <dbReference type="NCBI Taxonomy" id="28083"/>
    <lineage>
        <taxon>Bacteria</taxon>
        <taxon>Pseudomonadati</taxon>
        <taxon>Pseudomonadota</taxon>
        <taxon>Gammaproteobacteria</taxon>
        <taxon>Legionellales</taxon>
        <taxon>Legionellaceae</taxon>
        <taxon>Legionella</taxon>
    </lineage>
</organism>
<gene>
    <name evidence="2" type="ORF">Lbir_1546</name>
    <name evidence="3" type="ORF">NCTC12437_02256</name>
</gene>
<dbReference type="InterPro" id="IPR038726">
    <property type="entry name" value="PDDEXK_AddAB-type"/>
</dbReference>
<dbReference type="Proteomes" id="UP000255066">
    <property type="component" value="Unassembled WGS sequence"/>
</dbReference>
<dbReference type="EMBL" id="LNXT01000019">
    <property type="protein sequence ID" value="KTC71691.1"/>
    <property type="molecule type" value="Genomic_DNA"/>
</dbReference>
<dbReference type="InterPro" id="IPR019925">
    <property type="entry name" value="DNA_repair_protein_predicted"/>
</dbReference>
<evidence type="ECO:0000313" key="4">
    <source>
        <dbReference type="Proteomes" id="UP000054735"/>
    </source>
</evidence>
<accession>A0A378ID45</accession>
<dbReference type="Pfam" id="PF12705">
    <property type="entry name" value="PDDEXK_1"/>
    <property type="match status" value="1"/>
</dbReference>
<keyword evidence="4" id="KW-1185">Reference proteome</keyword>
<sequence length="831" mass="95217">MIDRQTLFPLMAEGAVVITPTKRLSIALLEEYFQFYNCKTVKKPVCLPFQNFLRLQYHTLCFNNSENRHPLLLNSSQYNYLWQKVLGQQEIPLHAGLVETVKDAWSKCQRWKLDTNSPAFSYTEQTQAFAKWSKLFQRELDNIPGIVDEQLAEYLTSSLLCLDFTTSIWVCFEEYTPQQKALHDKLTALGCRVLHTPLNVTIASTRLYKAKNASDEYEEMILWIKERLADSASVGVVVPSLETEGTTLQRLLQRRLPEIVFSISLGQPLSDYPLIGHALNWLKLDGYSLGNHQARLLLHSPYLYKANEEFLKRAQMMQNSLSLQEEVINWGYFLNELRGSAPQLHKALSSISAYPETASPSEWASHFRTRLNTLGFPGDLSLNSEDYQCFQKLLNLFSEFKQLQLLTCKMTMVEAIDALTGIASNTIFQPKAEKSNLQIMGMLEATGIRFDALWVTGMTDVCLPKKIKPSPFIPLEYQRAYISSEHALFLAEKQFESFLQNAPEIIFSYAAIEEDKPQLPSPLLKHMPERTALAIKDIRSGITLEKIEETYQIPQNKESIKGSTGLLAKQSKCPFQAFAAHRLHAQQGNPAFDGLNPLERGQLVHKALECFWQQVIDQKRLLAMSEDELSELISNSIDLALDPYRQHRHYSFSSLIQQVEIKRLCRLLKTCLEWEKRRPPFKVEALEKSFKLMLGGIEFNMRVDRLDQLEDGSKWVIDYKTSIPVSLPWNEERPREPQLLMYALLDGAIDTLVFSALKEGQHHCKGVSSSNYEIKNIQSLPEENSWENARQSWQKSLEQLAKEFAEGLCAPQPLNRSICQQCSYTSLCRVK</sequence>
<reference evidence="3 5" key="2">
    <citation type="submission" date="2018-06" db="EMBL/GenBank/DDBJ databases">
        <authorList>
            <consortium name="Pathogen Informatics"/>
            <person name="Doyle S."/>
        </authorList>
    </citation>
    <scope>NUCLEOTIDE SEQUENCE [LARGE SCALE GENOMIC DNA]</scope>
    <source>
        <strain evidence="3 5">NCTC12437</strain>
    </source>
</reference>
<dbReference type="OrthoDB" id="9761147at2"/>
<evidence type="ECO:0000313" key="2">
    <source>
        <dbReference type="EMBL" id="KTC71691.1"/>
    </source>
</evidence>
<dbReference type="NCBIfam" id="TIGR03623">
    <property type="entry name" value="probable DNA repair protein"/>
    <property type="match status" value="1"/>
</dbReference>
<feature type="domain" description="PD-(D/E)XK endonuclease-like" evidence="1">
    <location>
        <begin position="571"/>
        <end position="829"/>
    </location>
</feature>
<reference evidence="2 4" key="1">
    <citation type="submission" date="2015-11" db="EMBL/GenBank/DDBJ databases">
        <title>Genomic analysis of 38 Legionella species identifies large and diverse effector repertoires.</title>
        <authorList>
            <person name="Burstein D."/>
            <person name="Amaro F."/>
            <person name="Zusman T."/>
            <person name="Lifshitz Z."/>
            <person name="Cohen O."/>
            <person name="Gilbert J.A."/>
            <person name="Pupko T."/>
            <person name="Shuman H.A."/>
            <person name="Segal G."/>
        </authorList>
    </citation>
    <scope>NUCLEOTIDE SEQUENCE [LARGE SCALE GENOMIC DNA]</scope>
    <source>
        <strain evidence="2 4">CDC#1407-AL-14</strain>
    </source>
</reference>
<dbReference type="EMBL" id="UGNW01000001">
    <property type="protein sequence ID" value="STX32471.1"/>
    <property type="molecule type" value="Genomic_DNA"/>
</dbReference>
<dbReference type="SUPFAM" id="SSF52540">
    <property type="entry name" value="P-loop containing nucleoside triphosphate hydrolases"/>
    <property type="match status" value="1"/>
</dbReference>
<evidence type="ECO:0000313" key="3">
    <source>
        <dbReference type="EMBL" id="STX32471.1"/>
    </source>
</evidence>
<dbReference type="Gene3D" id="3.90.320.10">
    <property type="match status" value="1"/>
</dbReference>
<dbReference type="InterPro" id="IPR011604">
    <property type="entry name" value="PDDEXK-like_dom_sf"/>
</dbReference>
<name>A0A378ID45_9GAMM</name>
<evidence type="ECO:0000313" key="5">
    <source>
        <dbReference type="Proteomes" id="UP000255066"/>
    </source>
</evidence>
<dbReference type="RefSeq" id="WP_058523605.1">
    <property type="nucleotide sequence ID" value="NZ_CAAAHV010000001.1"/>
</dbReference>
<dbReference type="STRING" id="28083.Lbir_1546"/>
<protein>
    <submittedName>
        <fullName evidence="3">Recombinase B</fullName>
    </submittedName>
</protein>
<dbReference type="Proteomes" id="UP000054735">
    <property type="component" value="Unassembled WGS sequence"/>
</dbReference>
<proteinExistence type="predicted"/>